<feature type="compositionally biased region" description="Low complexity" evidence="9">
    <location>
        <begin position="285"/>
        <end position="308"/>
    </location>
</feature>
<keyword evidence="10" id="KW-0472">Membrane</keyword>
<dbReference type="Gene3D" id="1.10.630.10">
    <property type="entry name" value="Cytochrome P450"/>
    <property type="match status" value="2"/>
</dbReference>
<dbReference type="Pfam" id="PF00067">
    <property type="entry name" value="p450"/>
    <property type="match status" value="2"/>
</dbReference>
<evidence type="ECO:0000313" key="11">
    <source>
        <dbReference type="EMBL" id="KAG9509369.1"/>
    </source>
</evidence>
<feature type="compositionally biased region" description="Low complexity" evidence="9">
    <location>
        <begin position="411"/>
        <end position="428"/>
    </location>
</feature>
<dbReference type="InterPro" id="IPR017972">
    <property type="entry name" value="Cyt_P450_CS"/>
</dbReference>
<feature type="region of interest" description="Disordered" evidence="9">
    <location>
        <begin position="411"/>
        <end position="430"/>
    </location>
</feature>
<gene>
    <name evidence="11" type="primary">Cyp3a41a</name>
    <name evidence="11" type="ORF">GZH46_02119</name>
</gene>
<dbReference type="PRINTS" id="PR00385">
    <property type="entry name" value="P450"/>
</dbReference>
<dbReference type="InterPro" id="IPR050705">
    <property type="entry name" value="Cytochrome_P450_3A"/>
</dbReference>
<keyword evidence="5 8" id="KW-0408">Iron</keyword>
<evidence type="ECO:0000256" key="7">
    <source>
        <dbReference type="ARBA" id="ARBA00043906"/>
    </source>
</evidence>
<evidence type="ECO:0000256" key="5">
    <source>
        <dbReference type="ARBA" id="ARBA00023004"/>
    </source>
</evidence>
<evidence type="ECO:0000256" key="4">
    <source>
        <dbReference type="ARBA" id="ARBA00023002"/>
    </source>
</evidence>
<evidence type="ECO:0000313" key="12">
    <source>
        <dbReference type="Proteomes" id="UP000825002"/>
    </source>
</evidence>
<feature type="transmembrane region" description="Helical" evidence="10">
    <location>
        <begin position="15"/>
        <end position="38"/>
    </location>
</feature>
<dbReference type="SUPFAM" id="SSF48264">
    <property type="entry name" value="Cytochrome P450"/>
    <property type="match status" value="2"/>
</dbReference>
<keyword evidence="2 8" id="KW-0349">Heme</keyword>
<keyword evidence="12" id="KW-1185">Reference proteome</keyword>
<feature type="region of interest" description="Disordered" evidence="9">
    <location>
        <begin position="278"/>
        <end position="345"/>
    </location>
</feature>
<dbReference type="EMBL" id="JAIFTH010000515">
    <property type="protein sequence ID" value="KAG9509369.1"/>
    <property type="molecule type" value="Genomic_DNA"/>
</dbReference>
<dbReference type="PANTHER" id="PTHR24302:SF15">
    <property type="entry name" value="FATTY-ACID PEROXYGENASE"/>
    <property type="match status" value="1"/>
</dbReference>
<dbReference type="InterPro" id="IPR002401">
    <property type="entry name" value="Cyt_P450_E_grp-I"/>
</dbReference>
<comment type="similarity">
    <text evidence="1 8">Belongs to the cytochrome P450 family.</text>
</comment>
<keyword evidence="3 8" id="KW-0479">Metal-binding</keyword>
<comment type="caution">
    <text evidence="11">The sequence shown here is derived from an EMBL/GenBank/DDBJ whole genome shotgun (WGS) entry which is preliminary data.</text>
</comment>
<sequence length="666" mass="75571">QNNCDKNQLQTMANATIWSTLVVGLGTYLTLRAIMFIIERRRLHQRLAKHNINGPPVPSLVFGHMNEFADNKIVRKWHTLYGKVVGFYYMHMAQVRTNDVELANEIFLKQSHVFNARSRPDARLTAVLKSILFNSGDRWRNIRKLLSPALGQYRIKSKDDRCDDIQSGLTRLIEHYRAQLREPGVDKLQINVYDTMQALTLDVIFRIAFNRDTIDVTKGAQDPTLQQVRSIMLLTEHWAVKLLATVPFLAPLIGPFMMLFSTQIKQLKNLQATIRNNKDFTAPPANTANNTTTTTTSTSTTSVTTIATRQQPMDRNDNKSEQQRLARRRADVISSESNNITTTATTTTEVTAAVAGTSAVLAETVPMGTDDRRRLDRSPDSAYDSQDERANDSNNNTFDMDNDTDIKKSATATASATVTETTNEQTQQSKHKRIYHILVQHFKRGNITFKELNANIIAVLVAGFETTAATSTYITWLLARHDDVQRRLRDDIRRHGVHSQYLDQVIKETMRLYPALPNFVVRTPDRDVNINGVELERGCSVYLSLASLHYDEHHWPEPYKFDPERFAPGKTHHPCAYAPFGLGHRMCAGYQLAMREMKTITCELLSNFHLELVAPQQMECQTQSVFLTRPNGDVLINLVPLTTTNDVDNVSNYINKNNNNDIDMCA</sequence>
<reference evidence="11 12" key="1">
    <citation type="submission" date="2020-10" db="EMBL/GenBank/DDBJ databases">
        <authorList>
            <person name="Klimov P.B."/>
            <person name="Dyachkov S.M."/>
            <person name="Chetverikov P.E."/>
        </authorList>
    </citation>
    <scope>NUCLEOTIDE SEQUENCE [LARGE SCALE GENOMIC DNA]</scope>
    <source>
        <strain evidence="11">BMOC 18-1129-001#AD2665</strain>
        <tissue evidence="11">Entire mites</tissue>
    </source>
</reference>
<accession>A0ABQ7S7F9</accession>
<keyword evidence="10" id="KW-0812">Transmembrane</keyword>
<evidence type="ECO:0000256" key="2">
    <source>
        <dbReference type="ARBA" id="ARBA00022617"/>
    </source>
</evidence>
<dbReference type="InterPro" id="IPR036396">
    <property type="entry name" value="Cyt_P450_sf"/>
</dbReference>
<feature type="transmembrane region" description="Helical" evidence="10">
    <location>
        <begin position="238"/>
        <end position="260"/>
    </location>
</feature>
<feature type="region of interest" description="Disordered" evidence="9">
    <location>
        <begin position="362"/>
        <end position="404"/>
    </location>
</feature>
<name>A0ABQ7S7F9_9ACAR</name>
<keyword evidence="10" id="KW-1133">Transmembrane helix</keyword>
<evidence type="ECO:0000256" key="10">
    <source>
        <dbReference type="SAM" id="Phobius"/>
    </source>
</evidence>
<feature type="compositionally biased region" description="Basic and acidic residues" evidence="9">
    <location>
        <begin position="312"/>
        <end position="331"/>
    </location>
</feature>
<keyword evidence="6 8" id="KW-0503">Monooxygenase</keyword>
<proteinExistence type="inferred from homology"/>
<evidence type="ECO:0000256" key="1">
    <source>
        <dbReference type="ARBA" id="ARBA00010617"/>
    </source>
</evidence>
<evidence type="ECO:0000256" key="6">
    <source>
        <dbReference type="ARBA" id="ARBA00023033"/>
    </source>
</evidence>
<dbReference type="PROSITE" id="PS00086">
    <property type="entry name" value="CYTOCHROME_P450"/>
    <property type="match status" value="1"/>
</dbReference>
<organism evidence="11 12">
    <name type="scientific">Fragariocoptes setiger</name>
    <dbReference type="NCBI Taxonomy" id="1670756"/>
    <lineage>
        <taxon>Eukaryota</taxon>
        <taxon>Metazoa</taxon>
        <taxon>Ecdysozoa</taxon>
        <taxon>Arthropoda</taxon>
        <taxon>Chelicerata</taxon>
        <taxon>Arachnida</taxon>
        <taxon>Acari</taxon>
        <taxon>Acariformes</taxon>
        <taxon>Trombidiformes</taxon>
        <taxon>Prostigmata</taxon>
        <taxon>Eupodina</taxon>
        <taxon>Eriophyoidea</taxon>
        <taxon>Phytoptidae</taxon>
        <taxon>Fragariocoptes</taxon>
    </lineage>
</organism>
<dbReference type="PRINTS" id="PR00463">
    <property type="entry name" value="EP450I"/>
</dbReference>
<dbReference type="PANTHER" id="PTHR24302">
    <property type="entry name" value="CYTOCHROME P450 FAMILY 3"/>
    <property type="match status" value="1"/>
</dbReference>
<protein>
    <submittedName>
        <fullName evidence="11">Cytochrome protein</fullName>
    </submittedName>
</protein>
<feature type="compositionally biased region" description="Basic and acidic residues" evidence="9">
    <location>
        <begin position="369"/>
        <end position="379"/>
    </location>
</feature>
<dbReference type="InterPro" id="IPR001128">
    <property type="entry name" value="Cyt_P450"/>
</dbReference>
<dbReference type="Proteomes" id="UP000825002">
    <property type="component" value="Unassembled WGS sequence"/>
</dbReference>
<keyword evidence="4 8" id="KW-0560">Oxidoreductase</keyword>
<evidence type="ECO:0000256" key="8">
    <source>
        <dbReference type="RuleBase" id="RU000461"/>
    </source>
</evidence>
<feature type="non-terminal residue" evidence="11">
    <location>
        <position position="1"/>
    </location>
</feature>
<evidence type="ECO:0000256" key="9">
    <source>
        <dbReference type="SAM" id="MobiDB-lite"/>
    </source>
</evidence>
<evidence type="ECO:0000256" key="3">
    <source>
        <dbReference type="ARBA" id="ARBA00022723"/>
    </source>
</evidence>
<comment type="function">
    <text evidence="7">Cytochromes P450 are a group of heme-thiolate monooxygenases. They oxidize a variety of structurally unrelated compounds, including steroids, fatty acids, and xenobiotics.</text>
</comment>